<keyword evidence="3" id="KW-1185">Reference proteome</keyword>
<organism evidence="2 3">
    <name type="scientific">Komagataeibacter europaeus</name>
    <name type="common">Gluconacetobacter europaeus</name>
    <dbReference type="NCBI Taxonomy" id="33995"/>
    <lineage>
        <taxon>Bacteria</taxon>
        <taxon>Pseudomonadati</taxon>
        <taxon>Pseudomonadota</taxon>
        <taxon>Alphaproteobacteria</taxon>
        <taxon>Acetobacterales</taxon>
        <taxon>Acetobacteraceae</taxon>
        <taxon>Komagataeibacter</taxon>
    </lineage>
</organism>
<feature type="compositionally biased region" description="Basic and acidic residues" evidence="1">
    <location>
        <begin position="8"/>
        <end position="21"/>
    </location>
</feature>
<protein>
    <recommendedName>
        <fullName evidence="4">Antitoxin VbhA domain-containing protein</fullName>
    </recommendedName>
</protein>
<sequence length="60" mass="6480">MNMATDTNRFDRDREAEKDAATRQALAEIAAGRVVSAEAAIAWIDSLGTDHPLPMPEPGQ</sequence>
<comment type="caution">
    <text evidence="2">The sequence shown here is derived from an EMBL/GenBank/DDBJ whole genome shotgun (WGS) entry which is preliminary data.</text>
</comment>
<name>A0A0M0ECV7_KOMEU</name>
<evidence type="ECO:0000313" key="3">
    <source>
        <dbReference type="Proteomes" id="UP000037566"/>
    </source>
</evidence>
<evidence type="ECO:0000313" key="2">
    <source>
        <dbReference type="EMBL" id="KON63104.1"/>
    </source>
</evidence>
<dbReference type="Proteomes" id="UP000037566">
    <property type="component" value="Unassembled WGS sequence"/>
</dbReference>
<feature type="region of interest" description="Disordered" evidence="1">
    <location>
        <begin position="1"/>
        <end position="21"/>
    </location>
</feature>
<reference evidence="2" key="1">
    <citation type="submission" date="2015-08" db="EMBL/GenBank/DDBJ databases">
        <title>Draft genome sequence of Komagataeibacter europaeus CECT 8546 a cellulose producer strain from vinegar produced by the traditional method.</title>
        <authorList>
            <person name="Poehlein A."/>
            <person name="Valera M.J."/>
            <person name="Haack F.S."/>
            <person name="Mas A."/>
            <person name="Daniel R."/>
            <person name="Streit W.R."/>
            <person name="Mateo E."/>
        </authorList>
    </citation>
    <scope>NUCLEOTIDE SEQUENCE [LARGE SCALE GENOMIC DNA]</scope>
    <source>
        <strain evidence="2">CECT 8546</strain>
    </source>
</reference>
<dbReference type="EMBL" id="LHUQ01000043">
    <property type="protein sequence ID" value="KON63104.1"/>
    <property type="molecule type" value="Genomic_DNA"/>
</dbReference>
<proteinExistence type="predicted"/>
<dbReference type="AlphaFoldDB" id="A0A0M0ECV7"/>
<evidence type="ECO:0008006" key="4">
    <source>
        <dbReference type="Google" id="ProtNLM"/>
    </source>
</evidence>
<gene>
    <name evidence="2" type="ORF">KOEU_33900</name>
</gene>
<accession>A0A0M0ECV7</accession>
<evidence type="ECO:0000256" key="1">
    <source>
        <dbReference type="SAM" id="MobiDB-lite"/>
    </source>
</evidence>
<dbReference type="STRING" id="33995.KOEU_33900"/>
<dbReference type="PATRIC" id="fig|33995.3.peg.3752"/>